<dbReference type="PRINTS" id="PR00081">
    <property type="entry name" value="GDHRDH"/>
</dbReference>
<sequence>MTNYTPATYFEGGTAVVTGAASGIGRATACAFARDGCEKLLLGDLNLAGLEETKALILKDHPKARVEITRLDITKEDEVDAFYARCVTLFGRIDFAANVAGRAQPAQPIYSLTGRDFNLVYNVNQRGTFFCQRAQLRIMLKQEPLPGYESRGSIVNVTSLCGTVPLLGLAAYSASKNAVIGMTKVDALDYGPDKIRINSVAPGNTLTPMVAPAMGDTHHPRFAAKTAWRRNGQPEDIANAICWLSSPQATFITGLNLPVDGGLNLHNPN</sequence>
<keyword evidence="2" id="KW-0560">Oxidoreductase</keyword>
<organism evidence="3 4">
    <name type="scientific">Sporothrix stenoceras</name>
    <dbReference type="NCBI Taxonomy" id="5173"/>
    <lineage>
        <taxon>Eukaryota</taxon>
        <taxon>Fungi</taxon>
        <taxon>Dikarya</taxon>
        <taxon>Ascomycota</taxon>
        <taxon>Pezizomycotina</taxon>
        <taxon>Sordariomycetes</taxon>
        <taxon>Sordariomycetidae</taxon>
        <taxon>Ophiostomatales</taxon>
        <taxon>Ophiostomataceae</taxon>
        <taxon>Sporothrix</taxon>
    </lineage>
</organism>
<dbReference type="InterPro" id="IPR002347">
    <property type="entry name" value="SDR_fam"/>
</dbReference>
<comment type="caution">
    <text evidence="3">The sequence shown here is derived from an EMBL/GenBank/DDBJ whole genome shotgun (WGS) entry which is preliminary data.</text>
</comment>
<accession>A0ABR3Z145</accession>
<evidence type="ECO:0000313" key="4">
    <source>
        <dbReference type="Proteomes" id="UP001583186"/>
    </source>
</evidence>
<dbReference type="PANTHER" id="PTHR24321">
    <property type="entry name" value="DEHYDROGENASES, SHORT CHAIN"/>
    <property type="match status" value="1"/>
</dbReference>
<dbReference type="SUPFAM" id="SSF51735">
    <property type="entry name" value="NAD(P)-binding Rossmann-fold domains"/>
    <property type="match status" value="1"/>
</dbReference>
<keyword evidence="4" id="KW-1185">Reference proteome</keyword>
<dbReference type="Proteomes" id="UP001583186">
    <property type="component" value="Unassembled WGS sequence"/>
</dbReference>
<dbReference type="Gene3D" id="3.40.50.720">
    <property type="entry name" value="NAD(P)-binding Rossmann-like Domain"/>
    <property type="match status" value="1"/>
</dbReference>
<gene>
    <name evidence="3" type="ORF">Sste5346_006080</name>
</gene>
<evidence type="ECO:0000256" key="1">
    <source>
        <dbReference type="ARBA" id="ARBA00006484"/>
    </source>
</evidence>
<dbReference type="EMBL" id="JAWCUI010000035">
    <property type="protein sequence ID" value="KAL1893939.1"/>
    <property type="molecule type" value="Genomic_DNA"/>
</dbReference>
<dbReference type="InterPro" id="IPR036291">
    <property type="entry name" value="NAD(P)-bd_dom_sf"/>
</dbReference>
<reference evidence="3 4" key="1">
    <citation type="journal article" date="2024" name="IMA Fungus">
        <title>IMA Genome - F19 : A genome assembly and annotation guide to empower mycologists, including annotated draft genome sequences of Ceratocystis pirilliformis, Diaporthe australafricana, Fusarium ophioides, Paecilomyces lecythidis, and Sporothrix stenoceras.</title>
        <authorList>
            <person name="Aylward J."/>
            <person name="Wilson A.M."/>
            <person name="Visagie C.M."/>
            <person name="Spraker J."/>
            <person name="Barnes I."/>
            <person name="Buitendag C."/>
            <person name="Ceriani C."/>
            <person name="Del Mar Angel L."/>
            <person name="du Plessis D."/>
            <person name="Fuchs T."/>
            <person name="Gasser K."/>
            <person name="Kramer D."/>
            <person name="Li W."/>
            <person name="Munsamy K."/>
            <person name="Piso A."/>
            <person name="Price J.L."/>
            <person name="Sonnekus B."/>
            <person name="Thomas C."/>
            <person name="van der Nest A."/>
            <person name="van Dijk A."/>
            <person name="van Heerden A."/>
            <person name="van Vuuren N."/>
            <person name="Yilmaz N."/>
            <person name="Duong T.A."/>
            <person name="van der Merwe N.A."/>
            <person name="Wingfield M.J."/>
            <person name="Wingfield B.D."/>
        </authorList>
    </citation>
    <scope>NUCLEOTIDE SEQUENCE [LARGE SCALE GENOMIC DNA]</scope>
    <source>
        <strain evidence="3 4">CMW 5346</strain>
    </source>
</reference>
<proteinExistence type="inferred from homology"/>
<comment type="similarity">
    <text evidence="1">Belongs to the short-chain dehydrogenases/reductases (SDR) family.</text>
</comment>
<evidence type="ECO:0000313" key="3">
    <source>
        <dbReference type="EMBL" id="KAL1893939.1"/>
    </source>
</evidence>
<dbReference type="PANTHER" id="PTHR24321:SF12">
    <property type="entry name" value="SHORT-CHAIN DEHYDROGENASE_REDUCTASE FAMILY, PUTATIVE (AFU_ORTHOLOGUE AFUA_5G14340)-RELATED"/>
    <property type="match status" value="1"/>
</dbReference>
<dbReference type="CDD" id="cd05233">
    <property type="entry name" value="SDR_c"/>
    <property type="match status" value="1"/>
</dbReference>
<evidence type="ECO:0000256" key="2">
    <source>
        <dbReference type="ARBA" id="ARBA00023002"/>
    </source>
</evidence>
<protein>
    <submittedName>
        <fullName evidence="3">Uncharacterized protein</fullName>
    </submittedName>
</protein>
<dbReference type="PRINTS" id="PR00080">
    <property type="entry name" value="SDRFAMILY"/>
</dbReference>
<name>A0ABR3Z145_9PEZI</name>
<dbReference type="Pfam" id="PF13561">
    <property type="entry name" value="adh_short_C2"/>
    <property type="match status" value="1"/>
</dbReference>